<evidence type="ECO:0000256" key="1">
    <source>
        <dbReference type="SAM" id="MobiDB-lite"/>
    </source>
</evidence>
<accession>C8PFV7</accession>
<feature type="region of interest" description="Disordered" evidence="1">
    <location>
        <begin position="272"/>
        <end position="341"/>
    </location>
</feature>
<feature type="compositionally biased region" description="Polar residues" evidence="1">
    <location>
        <begin position="81"/>
        <end position="99"/>
    </location>
</feature>
<feature type="transmembrane region" description="Helical" evidence="2">
    <location>
        <begin position="382"/>
        <end position="404"/>
    </location>
</feature>
<protein>
    <submittedName>
        <fullName evidence="3">Uncharacterized protein</fullName>
    </submittedName>
</protein>
<evidence type="ECO:0000256" key="2">
    <source>
        <dbReference type="SAM" id="Phobius"/>
    </source>
</evidence>
<feature type="compositionally biased region" description="Basic and acidic residues" evidence="1">
    <location>
        <begin position="278"/>
        <end position="293"/>
    </location>
</feature>
<feature type="transmembrane region" description="Helical" evidence="2">
    <location>
        <begin position="356"/>
        <end position="376"/>
    </location>
</feature>
<dbReference type="AlphaFoldDB" id="C8PFV7"/>
<dbReference type="Proteomes" id="UP000005709">
    <property type="component" value="Unassembled WGS sequence"/>
</dbReference>
<comment type="caution">
    <text evidence="3">The sequence shown here is derived from an EMBL/GenBank/DDBJ whole genome shotgun (WGS) entry which is preliminary data.</text>
</comment>
<sequence length="409" mass="42208">MLIYCALNAAFALLGLALCGSGFFGTGSFGVQALAWLLSLEAGFLGAFGAVYFSFRAYRNKIEDELRAGKYDEILRQSPKNSSDFISGKTSANDTNSASCGGENRGGTGGSDEISYSEVYGGEILKSESFRGVNLGAEISNAQNSKGAVNFTSGDSCVENDDSHALYDETAAECAANSAANINFTHSSNLDAECDKIATGECDINSTESSRDETSACGITALEHTAADKFNMKDGATCSDSYGGINDEASDSSQGGIGARCGDLKNVASSDLGGGLDSSERSDGADRSNHSDGTDSGNRGGDVDSGKPGDGTSDFGGGIDGPRDGSNDDFDGADGSIDGWDDECERGEVRSNFAGAFFSPFKILSYAALVAAIYLLAKLSLLNPLAIILGVAIIPLGTMIVAFADKDAR</sequence>
<keyword evidence="4" id="KW-1185">Reference proteome</keyword>
<dbReference type="EMBL" id="ACYG01000019">
    <property type="protein sequence ID" value="EEV17995.1"/>
    <property type="molecule type" value="Genomic_DNA"/>
</dbReference>
<gene>
    <name evidence="3" type="ORF">CAMGR0001_0749</name>
</gene>
<reference evidence="3 4" key="1">
    <citation type="submission" date="2009-07" db="EMBL/GenBank/DDBJ databases">
        <authorList>
            <person name="Madupu R."/>
            <person name="Sebastian Y."/>
            <person name="Durkin A.S."/>
            <person name="Torralba M."/>
            <person name="Methe B."/>
            <person name="Sutton G.G."/>
            <person name="Strausberg R.L."/>
            <person name="Nelson K.E."/>
        </authorList>
    </citation>
    <scope>NUCLEOTIDE SEQUENCE [LARGE SCALE GENOMIC DNA]</scope>
    <source>
        <strain evidence="3 4">RM3268</strain>
    </source>
</reference>
<dbReference type="STRING" id="824.CGRAC_1255"/>
<dbReference type="RefSeq" id="WP_005870234.1">
    <property type="nucleotide sequence ID" value="NZ_ACYG01000019.1"/>
</dbReference>
<feature type="region of interest" description="Disordered" evidence="1">
    <location>
        <begin position="81"/>
        <end position="112"/>
    </location>
</feature>
<keyword evidence="2" id="KW-0472">Membrane</keyword>
<proteinExistence type="predicted"/>
<name>C8PFV7_9BACT</name>
<evidence type="ECO:0000313" key="3">
    <source>
        <dbReference type="EMBL" id="EEV17995.1"/>
    </source>
</evidence>
<keyword evidence="2" id="KW-1133">Transmembrane helix</keyword>
<organism evidence="3 4">
    <name type="scientific">Campylobacter gracilis RM3268</name>
    <dbReference type="NCBI Taxonomy" id="553220"/>
    <lineage>
        <taxon>Bacteria</taxon>
        <taxon>Pseudomonadati</taxon>
        <taxon>Campylobacterota</taxon>
        <taxon>Epsilonproteobacteria</taxon>
        <taxon>Campylobacterales</taxon>
        <taxon>Campylobacteraceae</taxon>
        <taxon>Campylobacter</taxon>
    </lineage>
</organism>
<keyword evidence="2" id="KW-0812">Transmembrane</keyword>
<evidence type="ECO:0000313" key="4">
    <source>
        <dbReference type="Proteomes" id="UP000005709"/>
    </source>
</evidence>
<feature type="transmembrane region" description="Helical" evidence="2">
    <location>
        <begin position="29"/>
        <end position="53"/>
    </location>
</feature>